<dbReference type="KEGG" id="spu:105442024"/>
<dbReference type="PANTHER" id="PTHR24273">
    <property type="entry name" value="FI04643P-RELATED"/>
    <property type="match status" value="1"/>
</dbReference>
<keyword evidence="2" id="KW-0732">Signal</keyword>
<reference evidence="5" key="1">
    <citation type="submission" date="2015-02" db="EMBL/GenBank/DDBJ databases">
        <title>Genome sequencing for Strongylocentrotus purpuratus.</title>
        <authorList>
            <person name="Murali S."/>
            <person name="Liu Y."/>
            <person name="Vee V."/>
            <person name="English A."/>
            <person name="Wang M."/>
            <person name="Skinner E."/>
            <person name="Han Y."/>
            <person name="Muzny D.M."/>
            <person name="Worley K.C."/>
            <person name="Gibbs R.A."/>
        </authorList>
    </citation>
    <scope>NUCLEOTIDE SEQUENCE</scope>
</reference>
<name>A0A7M7NNU1_STRPU</name>
<protein>
    <recommendedName>
        <fullName evidence="3">HYR domain-containing protein</fullName>
    </recommendedName>
</protein>
<organism evidence="4 5">
    <name type="scientific">Strongylocentrotus purpuratus</name>
    <name type="common">Purple sea urchin</name>
    <dbReference type="NCBI Taxonomy" id="7668"/>
    <lineage>
        <taxon>Eukaryota</taxon>
        <taxon>Metazoa</taxon>
        <taxon>Echinodermata</taxon>
        <taxon>Eleutherozoa</taxon>
        <taxon>Echinozoa</taxon>
        <taxon>Echinoidea</taxon>
        <taxon>Euechinoidea</taxon>
        <taxon>Echinacea</taxon>
        <taxon>Camarodonta</taxon>
        <taxon>Echinidea</taxon>
        <taxon>Strongylocentrotidae</taxon>
        <taxon>Strongylocentrotus</taxon>
    </lineage>
</organism>
<dbReference type="Proteomes" id="UP000007110">
    <property type="component" value="Unassembled WGS sequence"/>
</dbReference>
<dbReference type="EnsemblMetazoa" id="XM_030983562">
    <property type="protein sequence ID" value="XP_030839422"/>
    <property type="gene ID" value="LOC105442024"/>
</dbReference>
<sequence length="349" mass="37543">MAELRVWFICLFLQAALQGTLGELVKLDGDIDNDPPVVTCNDITLSTDLPNSFLGLNLYTGEYTYSDDNPAPSETTYNVTTGSNGDVFPPGQTPVTMFAIDVFGNLATCLFYVQNTLTELPVTCPDLNRDVNVGPGETTFTFNPDFGANDVVKSVPGYRYHGAVHVDLSLDGLPVGSAVTAGRHEVVAIISDDVLSITCTGILIVEEVEVSCSITEMTIKIPNRALEDPQSLHLKDSACKGFEDSDGNIVLSTPYDNCGTAIQSSGDNIIFSNVVTGLERDDTPFQCVFPMDQVVDGTPSEKIISDKGIKSLLRLGQAIMSTFNIRFTHLPSAAPTPAIAQFALHLLDH</sequence>
<dbReference type="AlphaFoldDB" id="A0A7M7NNU1"/>
<dbReference type="InterPro" id="IPR055356">
    <property type="entry name" value="ZP-N"/>
</dbReference>
<dbReference type="InterPro" id="IPR003410">
    <property type="entry name" value="HYR_dom"/>
</dbReference>
<keyword evidence="5" id="KW-1185">Reference proteome</keyword>
<evidence type="ECO:0000256" key="1">
    <source>
        <dbReference type="ARBA" id="ARBA00022737"/>
    </source>
</evidence>
<dbReference type="PANTHER" id="PTHR24273:SF32">
    <property type="entry name" value="HYALIN"/>
    <property type="match status" value="1"/>
</dbReference>
<dbReference type="PROSITE" id="PS50825">
    <property type="entry name" value="HYR"/>
    <property type="match status" value="1"/>
</dbReference>
<feature type="signal peptide" evidence="2">
    <location>
        <begin position="1"/>
        <end position="22"/>
    </location>
</feature>
<feature type="chain" id="PRO_5029597764" description="HYR domain-containing protein" evidence="2">
    <location>
        <begin position="23"/>
        <end position="349"/>
    </location>
</feature>
<accession>A0A7M7NNU1</accession>
<dbReference type="InParanoid" id="A0A7M7NNU1"/>
<dbReference type="Pfam" id="PF23344">
    <property type="entry name" value="ZP-N"/>
    <property type="match status" value="1"/>
</dbReference>
<evidence type="ECO:0000313" key="5">
    <source>
        <dbReference type="Proteomes" id="UP000007110"/>
    </source>
</evidence>
<evidence type="ECO:0000256" key="2">
    <source>
        <dbReference type="SAM" id="SignalP"/>
    </source>
</evidence>
<feature type="domain" description="HYR" evidence="3">
    <location>
        <begin position="31"/>
        <end position="117"/>
    </location>
</feature>
<proteinExistence type="predicted"/>
<dbReference type="GeneID" id="105442024"/>
<dbReference type="OMA" id="INTCWAS"/>
<reference evidence="4" key="2">
    <citation type="submission" date="2021-01" db="UniProtKB">
        <authorList>
            <consortium name="EnsemblMetazoa"/>
        </authorList>
    </citation>
    <scope>IDENTIFICATION</scope>
</reference>
<dbReference type="RefSeq" id="XP_030839422.1">
    <property type="nucleotide sequence ID" value="XM_030983562.1"/>
</dbReference>
<dbReference type="Pfam" id="PF02494">
    <property type="entry name" value="HYR"/>
    <property type="match status" value="1"/>
</dbReference>
<dbReference type="Gene3D" id="2.60.40.3210">
    <property type="entry name" value="Zona pellucida, ZP-N domain"/>
    <property type="match status" value="1"/>
</dbReference>
<evidence type="ECO:0000313" key="4">
    <source>
        <dbReference type="EnsemblMetazoa" id="XP_030839422"/>
    </source>
</evidence>
<keyword evidence="1" id="KW-0677">Repeat</keyword>
<evidence type="ECO:0000259" key="3">
    <source>
        <dbReference type="PROSITE" id="PS50825"/>
    </source>
</evidence>